<keyword evidence="5" id="KW-1185">Reference proteome</keyword>
<feature type="compositionally biased region" description="Basic and acidic residues" evidence="2">
    <location>
        <begin position="31"/>
        <end position="41"/>
    </location>
</feature>
<dbReference type="Gene3D" id="3.10.20.90">
    <property type="entry name" value="Phosphatidylinositol 3-kinase Catalytic Subunit, Chain A, domain 1"/>
    <property type="match status" value="1"/>
</dbReference>
<feature type="domain" description="Ubiquitin-like" evidence="3">
    <location>
        <begin position="43"/>
        <end position="113"/>
    </location>
</feature>
<gene>
    <name evidence="4" type="ORF">PIB30_020392</name>
</gene>
<dbReference type="SUPFAM" id="SSF63491">
    <property type="entry name" value="BAG domain"/>
    <property type="match status" value="1"/>
</dbReference>
<proteinExistence type="predicted"/>
<organism evidence="4 5">
    <name type="scientific">Stylosanthes scabra</name>
    <dbReference type="NCBI Taxonomy" id="79078"/>
    <lineage>
        <taxon>Eukaryota</taxon>
        <taxon>Viridiplantae</taxon>
        <taxon>Streptophyta</taxon>
        <taxon>Embryophyta</taxon>
        <taxon>Tracheophyta</taxon>
        <taxon>Spermatophyta</taxon>
        <taxon>Magnoliopsida</taxon>
        <taxon>eudicotyledons</taxon>
        <taxon>Gunneridae</taxon>
        <taxon>Pentapetalae</taxon>
        <taxon>rosids</taxon>
        <taxon>fabids</taxon>
        <taxon>Fabales</taxon>
        <taxon>Fabaceae</taxon>
        <taxon>Papilionoideae</taxon>
        <taxon>50 kb inversion clade</taxon>
        <taxon>dalbergioids sensu lato</taxon>
        <taxon>Dalbergieae</taxon>
        <taxon>Pterocarpus clade</taxon>
        <taxon>Stylosanthes</taxon>
    </lineage>
</organism>
<comment type="caution">
    <text evidence="4">The sequence shown here is derived from an EMBL/GenBank/DDBJ whole genome shotgun (WGS) entry which is preliminary data.</text>
</comment>
<dbReference type="InterPro" id="IPR003103">
    <property type="entry name" value="BAG_domain"/>
</dbReference>
<dbReference type="PROSITE" id="PS50053">
    <property type="entry name" value="UBIQUITIN_2"/>
    <property type="match status" value="1"/>
</dbReference>
<name>A0ABU6R8X2_9FABA</name>
<protein>
    <recommendedName>
        <fullName evidence="3">Ubiquitin-like domain-containing protein</fullName>
    </recommendedName>
</protein>
<evidence type="ECO:0000259" key="3">
    <source>
        <dbReference type="PROSITE" id="PS50053"/>
    </source>
</evidence>
<dbReference type="InterPro" id="IPR029071">
    <property type="entry name" value="Ubiquitin-like_domsf"/>
</dbReference>
<keyword evidence="1" id="KW-0143">Chaperone</keyword>
<sequence length="249" mass="28629">MVRKKVNMHGDGVTNEETEWEMRPGGMLVQKRSDNRDDAPPPKKLRLRVAYDGLRHEICVSCMSSFLQVKKVLSMETGLQVDEQRLLYRGRERENGEYLDMCGVKDRSKLVLIEEPSSIQRRFTQMRRNAKIHTATRAVIDLTLQLDHLQQQVSSIEKSISNGVKVPEVQISTLIEMLMRQAIKLESISTEGDVSAQKNVQGKRVQKCVETLDALKICNARIKRVVVTTNWETFEHPHSSTKSHWEIFD</sequence>
<dbReference type="InterPro" id="IPR000626">
    <property type="entry name" value="Ubiquitin-like_dom"/>
</dbReference>
<dbReference type="PANTHER" id="PTHR12329:SF17">
    <property type="entry name" value="OS04G0619900 PROTEIN"/>
    <property type="match status" value="1"/>
</dbReference>
<dbReference type="EMBL" id="JASCZI010030273">
    <property type="protein sequence ID" value="MED6120378.1"/>
    <property type="molecule type" value="Genomic_DNA"/>
</dbReference>
<dbReference type="Pfam" id="PF00240">
    <property type="entry name" value="ubiquitin"/>
    <property type="match status" value="1"/>
</dbReference>
<dbReference type="InterPro" id="IPR039773">
    <property type="entry name" value="BAG_chaperone_regulator"/>
</dbReference>
<evidence type="ECO:0000256" key="2">
    <source>
        <dbReference type="SAM" id="MobiDB-lite"/>
    </source>
</evidence>
<dbReference type="SUPFAM" id="SSF54236">
    <property type="entry name" value="Ubiquitin-like"/>
    <property type="match status" value="1"/>
</dbReference>
<evidence type="ECO:0000256" key="1">
    <source>
        <dbReference type="ARBA" id="ARBA00023186"/>
    </source>
</evidence>
<dbReference type="InterPro" id="IPR036533">
    <property type="entry name" value="BAG_dom_sf"/>
</dbReference>
<evidence type="ECO:0000313" key="4">
    <source>
        <dbReference type="EMBL" id="MED6120378.1"/>
    </source>
</evidence>
<dbReference type="Gene3D" id="1.20.58.120">
    <property type="entry name" value="BAG domain"/>
    <property type="match status" value="1"/>
</dbReference>
<feature type="region of interest" description="Disordered" evidence="2">
    <location>
        <begin position="1"/>
        <end position="43"/>
    </location>
</feature>
<evidence type="ECO:0000313" key="5">
    <source>
        <dbReference type="Proteomes" id="UP001341840"/>
    </source>
</evidence>
<dbReference type="Pfam" id="PF02179">
    <property type="entry name" value="BAG"/>
    <property type="match status" value="1"/>
</dbReference>
<reference evidence="4 5" key="1">
    <citation type="journal article" date="2023" name="Plants (Basel)">
        <title>Bridging the Gap: Combining Genomics and Transcriptomics Approaches to Understand Stylosanthes scabra, an Orphan Legume from the Brazilian Caatinga.</title>
        <authorList>
            <person name="Ferreira-Neto J.R.C."/>
            <person name="da Silva M.D."/>
            <person name="Binneck E."/>
            <person name="de Melo N.F."/>
            <person name="da Silva R.H."/>
            <person name="de Melo A.L.T.M."/>
            <person name="Pandolfi V."/>
            <person name="Bustamante F.O."/>
            <person name="Brasileiro-Vidal A.C."/>
            <person name="Benko-Iseppon A.M."/>
        </authorList>
    </citation>
    <scope>NUCLEOTIDE SEQUENCE [LARGE SCALE GENOMIC DNA]</scope>
    <source>
        <tissue evidence="4">Leaves</tissue>
    </source>
</reference>
<dbReference type="PANTHER" id="PTHR12329">
    <property type="entry name" value="BCL2-ASSOCIATED ATHANOGENE"/>
    <property type="match status" value="1"/>
</dbReference>
<dbReference type="Proteomes" id="UP001341840">
    <property type="component" value="Unassembled WGS sequence"/>
</dbReference>
<accession>A0ABU6R8X2</accession>